<dbReference type="Proteomes" id="UP000239156">
    <property type="component" value="Unassembled WGS sequence"/>
</dbReference>
<dbReference type="PANTHER" id="PTHR35871:SF1">
    <property type="entry name" value="CXC1-LIKE CYSTEINE CLUSTER ASSOCIATED WITH KDZ TRANSPOSASES DOMAIN-CONTAINING PROTEIN"/>
    <property type="match status" value="1"/>
</dbReference>
<evidence type="ECO:0000256" key="1">
    <source>
        <dbReference type="SAM" id="MobiDB-lite"/>
    </source>
</evidence>
<proteinExistence type="predicted"/>
<gene>
    <name evidence="2" type="ORF">PSTT_02808</name>
</gene>
<dbReference type="VEuPathDB" id="FungiDB:PSTT_02808"/>
<organism evidence="2 3">
    <name type="scientific">Puccinia striiformis</name>
    <dbReference type="NCBI Taxonomy" id="27350"/>
    <lineage>
        <taxon>Eukaryota</taxon>
        <taxon>Fungi</taxon>
        <taxon>Dikarya</taxon>
        <taxon>Basidiomycota</taxon>
        <taxon>Pucciniomycotina</taxon>
        <taxon>Pucciniomycetes</taxon>
        <taxon>Pucciniales</taxon>
        <taxon>Pucciniaceae</taxon>
        <taxon>Puccinia</taxon>
    </lineage>
</organism>
<dbReference type="VEuPathDB" id="FungiDB:PSHT_05996"/>
<feature type="region of interest" description="Disordered" evidence="1">
    <location>
        <begin position="734"/>
        <end position="784"/>
    </location>
</feature>
<name>A0A2S4VYR4_9BASI</name>
<evidence type="ECO:0000313" key="3">
    <source>
        <dbReference type="Proteomes" id="UP000239156"/>
    </source>
</evidence>
<keyword evidence="3" id="KW-1185">Reference proteome</keyword>
<dbReference type="EMBL" id="PKSL01000017">
    <property type="protein sequence ID" value="POW14628.1"/>
    <property type="molecule type" value="Genomic_DNA"/>
</dbReference>
<accession>A0A2S4VYR4</accession>
<feature type="compositionally biased region" description="Polar residues" evidence="1">
    <location>
        <begin position="735"/>
        <end position="755"/>
    </location>
</feature>
<comment type="caution">
    <text evidence="2">The sequence shown here is derived from an EMBL/GenBank/DDBJ whole genome shotgun (WGS) entry which is preliminary data.</text>
</comment>
<reference evidence="2" key="1">
    <citation type="submission" date="2017-12" db="EMBL/GenBank/DDBJ databases">
        <title>Gene loss provides genomic basis for host adaptation in cereal stripe rust fungi.</title>
        <authorList>
            <person name="Xia C."/>
        </authorList>
    </citation>
    <scope>NUCLEOTIDE SEQUENCE [LARGE SCALE GENOMIC DNA]</scope>
    <source>
        <strain evidence="2">93-210</strain>
    </source>
</reference>
<evidence type="ECO:0000313" key="2">
    <source>
        <dbReference type="EMBL" id="POW14628.1"/>
    </source>
</evidence>
<dbReference type="PANTHER" id="PTHR35871">
    <property type="entry name" value="EXPRESSED PROTEIN"/>
    <property type="match status" value="1"/>
</dbReference>
<protein>
    <submittedName>
        <fullName evidence="2">Uncharacterized protein</fullName>
    </submittedName>
</protein>
<dbReference type="AlphaFoldDB" id="A0A2S4VYR4"/>
<sequence length="784" mass="87747">MFKISFRASDNTKTFYAKGSAGAWNHQLRQDPRRSAEQQKLHEEILALQDEEISFNDQTNELARFLQDNNDNGDEDDEEITMCQSLWPIAALREEVVGRKKRRKNPGGGILKGYRLPVVNPSNPSGKLISRQLSRSSRFNHRQTKLKAEGSNNNIMANFMAEGLKTGLTITQRRSDEDDEIEEISDPTERPRLIVAAETSEELAQRDARINAHVDWYRNKILTAAPASKQPDLKKECQQLNQILVDLHKFYRQKCKKEPKFVFPASQLDELQEFNTCRLKLFLAGHPAPNLEASTLSSQASNFRLPTSQQTQTSSGVSRAKRIRKQAQHVLIHKELYFSQAGKGAAHPSLLDDNEIHTFGLQVVCKAATRSANGSLLNFQASPRSFQLQVNNVILPELGCNKTISEVTATNWMLKLGFRPQTYAKCIYFDGHERPDVIKSGVKYLSDVSQLRKYSQTYGGDDLETAIQIDPVLLEDHKQTVFVYHDESTVHANERPKSTWLLPGCQDFRSKSLGRLIHISDFIVETTGRLELSDDQFNRLTEDPQAQVKPSSRDAATVIYPGAKGDAWWDMPQLCDQIVNKALPIFEALHPDCQGVFIFDCSSAHGAYSPSALQAQNMNLSSGGKQGLLRDTVIPSDDPNIPLELRGKTQTMIFPADPNDPSSIPRAKGIQVVLQERGLWDFYEKRQIELKLPALNLKCATCRLPAKKRDAAKRTAVLIEAACAEGFFLNEDEASTQTSSENPTLANNLTQSDPTPVSDETPGENRAQWLASDSISHVSHGKGL</sequence>